<keyword evidence="2" id="KW-0812">Transmembrane</keyword>
<feature type="region of interest" description="Disordered" evidence="1">
    <location>
        <begin position="121"/>
        <end position="149"/>
    </location>
</feature>
<organism evidence="3 4">
    <name type="scientific">Streptosporangium subroseum</name>
    <dbReference type="NCBI Taxonomy" id="106412"/>
    <lineage>
        <taxon>Bacteria</taxon>
        <taxon>Bacillati</taxon>
        <taxon>Actinomycetota</taxon>
        <taxon>Actinomycetes</taxon>
        <taxon>Streptosporangiales</taxon>
        <taxon>Streptosporangiaceae</taxon>
        <taxon>Streptosporangium</taxon>
    </lineage>
</organism>
<protein>
    <recommendedName>
        <fullName evidence="5">Short C-terminal domain-containing protein</fullName>
    </recommendedName>
</protein>
<keyword evidence="4" id="KW-1185">Reference proteome</keyword>
<keyword evidence="2" id="KW-0472">Membrane</keyword>
<sequence length="149" mass="16038">MYVHTYDINDLKALFVAFDVLFTVLMFGGVGALLRHSYPNGPHGVRRSSEENLLFKKFANGKIDDDEYRRRREALRNSADAAHCAVIDSWGVPGNRLDGQSPLGTGSVFGCGGVAVRATARSSESRTVAHAPGSPSRVSAPSEDLTSDV</sequence>
<proteinExistence type="predicted"/>
<reference evidence="3 4" key="1">
    <citation type="submission" date="2017-06" db="EMBL/GenBank/DDBJ databases">
        <authorList>
            <person name="Kim H.J."/>
            <person name="Triplett B.A."/>
        </authorList>
    </citation>
    <scope>NUCLEOTIDE SEQUENCE [LARGE SCALE GENOMIC DNA]</scope>
    <source>
        <strain evidence="3 4">CGMCC 4.2132</strain>
    </source>
</reference>
<dbReference type="EMBL" id="FZOD01000015">
    <property type="protein sequence ID" value="SNS75783.1"/>
    <property type="molecule type" value="Genomic_DNA"/>
</dbReference>
<keyword evidence="2" id="KW-1133">Transmembrane helix</keyword>
<evidence type="ECO:0000313" key="4">
    <source>
        <dbReference type="Proteomes" id="UP000198282"/>
    </source>
</evidence>
<gene>
    <name evidence="3" type="ORF">SAMN05216276_101572</name>
</gene>
<accession>A0A239H4N8</accession>
<dbReference type="Proteomes" id="UP000198282">
    <property type="component" value="Unassembled WGS sequence"/>
</dbReference>
<evidence type="ECO:0000256" key="1">
    <source>
        <dbReference type="SAM" id="MobiDB-lite"/>
    </source>
</evidence>
<dbReference type="AlphaFoldDB" id="A0A239H4N8"/>
<evidence type="ECO:0000313" key="3">
    <source>
        <dbReference type="EMBL" id="SNS75783.1"/>
    </source>
</evidence>
<evidence type="ECO:0008006" key="5">
    <source>
        <dbReference type="Google" id="ProtNLM"/>
    </source>
</evidence>
<feature type="transmembrane region" description="Helical" evidence="2">
    <location>
        <begin position="12"/>
        <end position="34"/>
    </location>
</feature>
<name>A0A239H4N8_9ACTN</name>
<evidence type="ECO:0000256" key="2">
    <source>
        <dbReference type="SAM" id="Phobius"/>
    </source>
</evidence>